<evidence type="ECO:0000313" key="2">
    <source>
        <dbReference type="EMBL" id="KAK2986560.1"/>
    </source>
</evidence>
<feature type="domain" description="GIL1/IRKI C-terminal" evidence="1">
    <location>
        <begin position="63"/>
        <end position="102"/>
    </location>
</feature>
<evidence type="ECO:0000259" key="1">
    <source>
        <dbReference type="Pfam" id="PF24994"/>
    </source>
</evidence>
<dbReference type="Proteomes" id="UP001187471">
    <property type="component" value="Unassembled WGS sequence"/>
</dbReference>
<keyword evidence="3" id="KW-1185">Reference proteome</keyword>
<dbReference type="InterPro" id="IPR056813">
    <property type="entry name" value="GIL1_IRKI_C"/>
</dbReference>
<dbReference type="PANTHER" id="PTHR31161">
    <property type="entry name" value="PROTEIN GRAVITROPIC IN THE LIGHT 1"/>
    <property type="match status" value="1"/>
</dbReference>
<protein>
    <recommendedName>
        <fullName evidence="1">GIL1/IRKI C-terminal domain-containing protein</fullName>
    </recommendedName>
</protein>
<organism evidence="2 3">
    <name type="scientific">Escallonia rubra</name>
    <dbReference type="NCBI Taxonomy" id="112253"/>
    <lineage>
        <taxon>Eukaryota</taxon>
        <taxon>Viridiplantae</taxon>
        <taxon>Streptophyta</taxon>
        <taxon>Embryophyta</taxon>
        <taxon>Tracheophyta</taxon>
        <taxon>Spermatophyta</taxon>
        <taxon>Magnoliopsida</taxon>
        <taxon>eudicotyledons</taxon>
        <taxon>Gunneridae</taxon>
        <taxon>Pentapetalae</taxon>
        <taxon>asterids</taxon>
        <taxon>campanulids</taxon>
        <taxon>Escalloniales</taxon>
        <taxon>Escalloniaceae</taxon>
        <taxon>Escallonia</taxon>
    </lineage>
</organism>
<accession>A0AA88SCC8</accession>
<proteinExistence type="predicted"/>
<sequence>MEEMDLRLVHPKMESSFFGNPNQRNSVGSGEYPETFFSMFAEMAKRVWLLHCLAFSFDPEAAIFQVSKRCRFSEVFMESVNEEAFLSADGSPESDPRVAFTVKTLVESMALNMGSLRESPDTGSLKHLGSSINNF</sequence>
<gene>
    <name evidence="2" type="ORF">RJ640_022438</name>
</gene>
<dbReference type="AlphaFoldDB" id="A0AA88SCC8"/>
<name>A0AA88SCC8_9ASTE</name>
<dbReference type="EMBL" id="JAVXUO010001048">
    <property type="protein sequence ID" value="KAK2986560.1"/>
    <property type="molecule type" value="Genomic_DNA"/>
</dbReference>
<dbReference type="GO" id="GO:0009639">
    <property type="term" value="P:response to red or far red light"/>
    <property type="evidence" value="ECO:0007669"/>
    <property type="project" value="InterPro"/>
</dbReference>
<reference evidence="2" key="1">
    <citation type="submission" date="2022-12" db="EMBL/GenBank/DDBJ databases">
        <title>Draft genome assemblies for two species of Escallonia (Escalloniales).</title>
        <authorList>
            <person name="Chanderbali A."/>
            <person name="Dervinis C."/>
            <person name="Anghel I."/>
            <person name="Soltis D."/>
            <person name="Soltis P."/>
            <person name="Zapata F."/>
        </authorList>
    </citation>
    <scope>NUCLEOTIDE SEQUENCE</scope>
    <source>
        <strain evidence="2">UCBG92.1500</strain>
        <tissue evidence="2">Leaf</tissue>
    </source>
</reference>
<dbReference type="GO" id="GO:0009959">
    <property type="term" value="P:negative gravitropism"/>
    <property type="evidence" value="ECO:0007669"/>
    <property type="project" value="InterPro"/>
</dbReference>
<comment type="caution">
    <text evidence="2">The sequence shown here is derived from an EMBL/GenBank/DDBJ whole genome shotgun (WGS) entry which is preliminary data.</text>
</comment>
<dbReference type="InterPro" id="IPR040225">
    <property type="entry name" value="GIL1-like"/>
</dbReference>
<evidence type="ECO:0000313" key="3">
    <source>
        <dbReference type="Proteomes" id="UP001187471"/>
    </source>
</evidence>
<dbReference type="Pfam" id="PF24994">
    <property type="entry name" value="GIL1_IRKI_C"/>
    <property type="match status" value="1"/>
</dbReference>